<evidence type="ECO:0000256" key="8">
    <source>
        <dbReference type="ARBA" id="ARBA00035011"/>
    </source>
</evidence>
<evidence type="ECO:0000256" key="3">
    <source>
        <dbReference type="ARBA" id="ARBA00022729"/>
    </source>
</evidence>
<evidence type="ECO:0000256" key="4">
    <source>
        <dbReference type="ARBA" id="ARBA00023136"/>
    </source>
</evidence>
<sequence>MFLTDKYSLLAPLHPKAHSQGKAAAGPTARFDAALAARLRGLLPLPSSSPLAALARLADLLALTLGDAAAALAGEGDAAAVAAHLDAGVALLDACNAITARLERLRRRRLLARFALHLLSSSSVGRARAALADRDGAASPAPPLPSLPFDQPPRGRLSGAARVLVAVNAVSSLAAAAAAAILGGGGSFPLVVVSGDFPWADAFNAVSSQLSALATNTGEVDAIDEAVQKLASVLDGERGVDEAALHAAAQEVEKRTEELTARLDRLADAVNGVFRAALCLRNAELGSFMVGPAEKTFSVLLLLALLGALCRRAGATAFDVGGDDGWAVPPSNDGGMYNQWASKNRFLVGDTVHFKYNKEDSVMVVTEEDYNSCGASHPIFFSNNGDTTVTLDRPGLFYFISGVAGHCERGQRMIIKVIGSDAPPPQASTPPPTPSGAAPAGTNVLARAIAVAMALPVVVIGV</sequence>
<feature type="domain" description="Phytocyanin" evidence="11">
    <location>
        <begin position="316"/>
        <end position="419"/>
    </location>
</feature>
<accession>A0AAV5EUI8</accession>
<gene>
    <name evidence="12" type="primary">gb13960</name>
    <name evidence="12" type="ORF">PR202_gb13960</name>
</gene>
<dbReference type="Pfam" id="PF02298">
    <property type="entry name" value="Cu_bind_like"/>
    <property type="match status" value="1"/>
</dbReference>
<keyword evidence="3" id="KW-0732">Signal</keyword>
<dbReference type="AlphaFoldDB" id="A0AAV5EUI8"/>
<comment type="similarity">
    <text evidence="8">Belongs to the early nodulin-like (ENODL) family.</text>
</comment>
<protein>
    <recommendedName>
        <fullName evidence="11">Phytocyanin domain-containing protein</fullName>
    </recommendedName>
</protein>
<evidence type="ECO:0000313" key="13">
    <source>
        <dbReference type="Proteomes" id="UP001054889"/>
    </source>
</evidence>
<evidence type="ECO:0000256" key="9">
    <source>
        <dbReference type="ARBA" id="ARBA00037868"/>
    </source>
</evidence>
<organism evidence="12 13">
    <name type="scientific">Eleusine coracana subsp. coracana</name>
    <dbReference type="NCBI Taxonomy" id="191504"/>
    <lineage>
        <taxon>Eukaryota</taxon>
        <taxon>Viridiplantae</taxon>
        <taxon>Streptophyta</taxon>
        <taxon>Embryophyta</taxon>
        <taxon>Tracheophyta</taxon>
        <taxon>Spermatophyta</taxon>
        <taxon>Magnoliopsida</taxon>
        <taxon>Liliopsida</taxon>
        <taxon>Poales</taxon>
        <taxon>Poaceae</taxon>
        <taxon>PACMAD clade</taxon>
        <taxon>Chloridoideae</taxon>
        <taxon>Cynodonteae</taxon>
        <taxon>Eleusininae</taxon>
        <taxon>Eleusine</taxon>
    </lineage>
</organism>
<dbReference type="FunFam" id="2.60.40.420:FF:000010">
    <property type="entry name" value="Early nodulin-like protein 1"/>
    <property type="match status" value="1"/>
</dbReference>
<evidence type="ECO:0000256" key="2">
    <source>
        <dbReference type="ARBA" id="ARBA00022622"/>
    </source>
</evidence>
<dbReference type="InterPro" id="IPR008972">
    <property type="entry name" value="Cupredoxin"/>
</dbReference>
<comment type="caution">
    <text evidence="12">The sequence shown here is derived from an EMBL/GenBank/DDBJ whole genome shotgun (WGS) entry which is preliminary data.</text>
</comment>
<dbReference type="GO" id="GO:0098552">
    <property type="term" value="C:side of membrane"/>
    <property type="evidence" value="ECO:0007669"/>
    <property type="project" value="UniProtKB-KW"/>
</dbReference>
<evidence type="ECO:0000256" key="5">
    <source>
        <dbReference type="ARBA" id="ARBA00023157"/>
    </source>
</evidence>
<comment type="subcellular location">
    <subcellularLocation>
        <location evidence="9">Endomembrane system</location>
        <topology evidence="9">Lipid-anchor</topology>
    </subcellularLocation>
    <subcellularLocation>
        <location evidence="1">Membrane</location>
        <topology evidence="1">Lipid-anchor</topology>
        <topology evidence="1">GPI-anchor</topology>
    </subcellularLocation>
</comment>
<dbReference type="EMBL" id="BQKI01000079">
    <property type="protein sequence ID" value="GJN26062.1"/>
    <property type="molecule type" value="Genomic_DNA"/>
</dbReference>
<evidence type="ECO:0000256" key="1">
    <source>
        <dbReference type="ARBA" id="ARBA00004589"/>
    </source>
</evidence>
<dbReference type="GO" id="GO:0009055">
    <property type="term" value="F:electron transfer activity"/>
    <property type="evidence" value="ECO:0007669"/>
    <property type="project" value="InterPro"/>
</dbReference>
<feature type="compositionally biased region" description="Pro residues" evidence="10">
    <location>
        <begin position="422"/>
        <end position="434"/>
    </location>
</feature>
<dbReference type="InterPro" id="IPR003245">
    <property type="entry name" value="Phytocyanin_dom"/>
</dbReference>
<evidence type="ECO:0000259" key="11">
    <source>
        <dbReference type="PROSITE" id="PS51485"/>
    </source>
</evidence>
<dbReference type="Proteomes" id="UP001054889">
    <property type="component" value="Unassembled WGS sequence"/>
</dbReference>
<reference evidence="12" key="1">
    <citation type="journal article" date="2018" name="DNA Res.">
        <title>Multiple hybrid de novo genome assembly of finger millet, an orphan allotetraploid crop.</title>
        <authorList>
            <person name="Hatakeyama M."/>
            <person name="Aluri S."/>
            <person name="Balachadran M.T."/>
            <person name="Sivarajan S.R."/>
            <person name="Patrignani A."/>
            <person name="Gruter S."/>
            <person name="Poveda L."/>
            <person name="Shimizu-Inatsugi R."/>
            <person name="Baeten J."/>
            <person name="Francoijs K.J."/>
            <person name="Nataraja K.N."/>
            <person name="Reddy Y.A.N."/>
            <person name="Phadnis S."/>
            <person name="Ravikumar R.L."/>
            <person name="Schlapbach R."/>
            <person name="Sreeman S.M."/>
            <person name="Shimizu K.K."/>
        </authorList>
    </citation>
    <scope>NUCLEOTIDE SEQUENCE</scope>
</reference>
<feature type="region of interest" description="Disordered" evidence="10">
    <location>
        <begin position="420"/>
        <end position="439"/>
    </location>
</feature>
<dbReference type="GO" id="GO:0012505">
    <property type="term" value="C:endomembrane system"/>
    <property type="evidence" value="ECO:0007669"/>
    <property type="project" value="UniProtKB-SubCell"/>
</dbReference>
<dbReference type="SUPFAM" id="SSF49503">
    <property type="entry name" value="Cupredoxins"/>
    <property type="match status" value="1"/>
</dbReference>
<proteinExistence type="inferred from homology"/>
<keyword evidence="4" id="KW-0472">Membrane</keyword>
<dbReference type="PANTHER" id="PTHR31509">
    <property type="entry name" value="BPS1-LIKE PROTEIN"/>
    <property type="match status" value="1"/>
</dbReference>
<keyword evidence="2" id="KW-0336">GPI-anchor</keyword>
<keyword evidence="7" id="KW-0449">Lipoprotein</keyword>
<keyword evidence="6" id="KW-0325">Glycoprotein</keyword>
<dbReference type="Gene3D" id="2.60.40.420">
    <property type="entry name" value="Cupredoxins - blue copper proteins"/>
    <property type="match status" value="1"/>
</dbReference>
<evidence type="ECO:0000256" key="6">
    <source>
        <dbReference type="ARBA" id="ARBA00023180"/>
    </source>
</evidence>
<evidence type="ECO:0000313" key="12">
    <source>
        <dbReference type="EMBL" id="GJN26062.1"/>
    </source>
</evidence>
<dbReference type="PROSITE" id="PS51485">
    <property type="entry name" value="PHYTOCYANIN"/>
    <property type="match status" value="1"/>
</dbReference>
<dbReference type="CDD" id="cd11019">
    <property type="entry name" value="OsENODL1_like"/>
    <property type="match status" value="1"/>
</dbReference>
<evidence type="ECO:0000256" key="7">
    <source>
        <dbReference type="ARBA" id="ARBA00023288"/>
    </source>
</evidence>
<evidence type="ECO:0000256" key="10">
    <source>
        <dbReference type="SAM" id="MobiDB-lite"/>
    </source>
</evidence>
<reference evidence="12" key="2">
    <citation type="submission" date="2021-12" db="EMBL/GenBank/DDBJ databases">
        <title>Resequencing data analysis of finger millet.</title>
        <authorList>
            <person name="Hatakeyama M."/>
            <person name="Aluri S."/>
            <person name="Balachadran M.T."/>
            <person name="Sivarajan S.R."/>
            <person name="Poveda L."/>
            <person name="Shimizu-Inatsugi R."/>
            <person name="Schlapbach R."/>
            <person name="Sreeman S.M."/>
            <person name="Shimizu K.K."/>
        </authorList>
    </citation>
    <scope>NUCLEOTIDE SEQUENCE</scope>
</reference>
<name>A0AAV5EUI8_ELECO</name>
<keyword evidence="13" id="KW-1185">Reference proteome</keyword>
<dbReference type="InterPro" id="IPR041846">
    <property type="entry name" value="ENL_dom"/>
</dbReference>
<keyword evidence="5" id="KW-1015">Disulfide bond</keyword>